<dbReference type="Proteomes" id="UP001324287">
    <property type="component" value="Chromosome"/>
</dbReference>
<keyword evidence="2" id="KW-1185">Reference proteome</keyword>
<protein>
    <submittedName>
        <fullName evidence="1">Uncharacterized protein</fullName>
    </submittedName>
</protein>
<dbReference type="EMBL" id="CP141261">
    <property type="protein sequence ID" value="WRL62252.1"/>
    <property type="molecule type" value="Genomic_DNA"/>
</dbReference>
<dbReference type="RefSeq" id="WP_324273607.1">
    <property type="nucleotide sequence ID" value="NZ_CP141261.1"/>
</dbReference>
<accession>A0ABZ1AVT2</accession>
<sequence length="80" mass="8716">MARRRGARCGGTAVRDRHLTDAAVLLACVDPFEERAPSGSDRSRLLHLREHLSDPTAPTWLQLPGDARRNGQAALDLLCG</sequence>
<reference evidence="1 2" key="1">
    <citation type="submission" date="2023-12" db="EMBL/GenBank/DDBJ databases">
        <title>Blastococcus brunescens sp. nov., an actonobacterium isolated from sandstone collected in sahara desert.</title>
        <authorList>
            <person name="Gtari M."/>
            <person name="Ghodhbane F."/>
        </authorList>
    </citation>
    <scope>NUCLEOTIDE SEQUENCE [LARGE SCALE GENOMIC DNA]</scope>
    <source>
        <strain evidence="1 2">BMG 8361</strain>
    </source>
</reference>
<proteinExistence type="predicted"/>
<name>A0ABZ1AVT2_9ACTN</name>
<evidence type="ECO:0000313" key="1">
    <source>
        <dbReference type="EMBL" id="WRL62252.1"/>
    </source>
</evidence>
<gene>
    <name evidence="1" type="ORF">U6N30_19710</name>
</gene>
<evidence type="ECO:0000313" key="2">
    <source>
        <dbReference type="Proteomes" id="UP001324287"/>
    </source>
</evidence>
<organism evidence="1 2">
    <name type="scientific">Blastococcus brunescens</name>
    <dbReference type="NCBI Taxonomy" id="1564165"/>
    <lineage>
        <taxon>Bacteria</taxon>
        <taxon>Bacillati</taxon>
        <taxon>Actinomycetota</taxon>
        <taxon>Actinomycetes</taxon>
        <taxon>Geodermatophilales</taxon>
        <taxon>Geodermatophilaceae</taxon>
        <taxon>Blastococcus</taxon>
    </lineage>
</organism>